<organism evidence="15">
    <name type="scientific">hydrothermal vent metagenome</name>
    <dbReference type="NCBI Taxonomy" id="652676"/>
    <lineage>
        <taxon>unclassified sequences</taxon>
        <taxon>metagenomes</taxon>
        <taxon>ecological metagenomes</taxon>
    </lineage>
</organism>
<evidence type="ECO:0000256" key="5">
    <source>
        <dbReference type="ARBA" id="ARBA00022448"/>
    </source>
</evidence>
<evidence type="ECO:0000256" key="7">
    <source>
        <dbReference type="ARBA" id="ARBA00022617"/>
    </source>
</evidence>
<keyword evidence="9" id="KW-0479">Metal-binding</keyword>
<dbReference type="GO" id="GO:0020037">
    <property type="term" value="F:heme binding"/>
    <property type="evidence" value="ECO:0007669"/>
    <property type="project" value="InterPro"/>
</dbReference>
<evidence type="ECO:0000256" key="8">
    <source>
        <dbReference type="ARBA" id="ARBA00022692"/>
    </source>
</evidence>
<reference evidence="15" key="1">
    <citation type="submission" date="2018-06" db="EMBL/GenBank/DDBJ databases">
        <authorList>
            <person name="Zhirakovskaya E."/>
        </authorList>
    </citation>
    <scope>NUCLEOTIDE SEQUENCE</scope>
</reference>
<keyword evidence="12" id="KW-0408">Iron</keyword>
<evidence type="ECO:0000256" key="6">
    <source>
        <dbReference type="ARBA" id="ARBA00022532"/>
    </source>
</evidence>
<evidence type="ECO:0000256" key="9">
    <source>
        <dbReference type="ARBA" id="ARBA00022723"/>
    </source>
</evidence>
<evidence type="ECO:0000256" key="3">
    <source>
        <dbReference type="ARBA" id="ARBA00004141"/>
    </source>
</evidence>
<comment type="subcellular location">
    <subcellularLocation>
        <location evidence="3">Membrane</location>
        <topology evidence="3">Multi-pass membrane protein</topology>
    </subcellularLocation>
</comment>
<dbReference type="CDD" id="cd03495">
    <property type="entry name" value="SQR_TypeC_SdhD_like"/>
    <property type="match status" value="1"/>
</dbReference>
<evidence type="ECO:0000256" key="10">
    <source>
        <dbReference type="ARBA" id="ARBA00022982"/>
    </source>
</evidence>
<dbReference type="AlphaFoldDB" id="A0A3B0S7Y7"/>
<keyword evidence="8 14" id="KW-0812">Transmembrane</keyword>
<sequence length="124" mass="13567">MDMNTPISKVRGLGSARGGTEEWWIQKIAAVALIPLTIWFVASIVQMTHADYFTVRAWLASPVSAILLLLYIVIGLYHLRLGLQAVVEDYVHGGGMKVFCQFTILFGCAVIAVASIFSVLKIAL</sequence>
<evidence type="ECO:0000256" key="4">
    <source>
        <dbReference type="ARBA" id="ARBA00005163"/>
    </source>
</evidence>
<dbReference type="InterPro" id="IPR014312">
    <property type="entry name" value="Succ_DH_anchor"/>
</dbReference>
<dbReference type="InterPro" id="IPR034804">
    <property type="entry name" value="SQR/QFR_C/D"/>
</dbReference>
<dbReference type="GO" id="GO:0016020">
    <property type="term" value="C:membrane"/>
    <property type="evidence" value="ECO:0007669"/>
    <property type="project" value="UniProtKB-SubCell"/>
</dbReference>
<keyword evidence="10" id="KW-0249">Electron transport</keyword>
<dbReference type="UniPathway" id="UPA00223"/>
<feature type="transmembrane region" description="Helical" evidence="14">
    <location>
        <begin position="23"/>
        <end position="45"/>
    </location>
</feature>
<name>A0A3B0S7Y7_9ZZZZ</name>
<evidence type="ECO:0000313" key="15">
    <source>
        <dbReference type="EMBL" id="VAV91315.1"/>
    </source>
</evidence>
<feature type="transmembrane region" description="Helical" evidence="14">
    <location>
        <begin position="57"/>
        <end position="79"/>
    </location>
</feature>
<evidence type="ECO:0000256" key="2">
    <source>
        <dbReference type="ARBA" id="ARBA00004050"/>
    </source>
</evidence>
<evidence type="ECO:0000256" key="13">
    <source>
        <dbReference type="ARBA" id="ARBA00023136"/>
    </source>
</evidence>
<dbReference type="SUPFAM" id="SSF81343">
    <property type="entry name" value="Fumarate reductase respiratory complex transmembrane subunits"/>
    <property type="match status" value="1"/>
</dbReference>
<protein>
    <submittedName>
        <fullName evidence="15">Succinate dehydrogenase hydrophobic membrane anchor protein</fullName>
    </submittedName>
</protein>
<gene>
    <name evidence="15" type="ORF">MNBD_ALPHA02-559</name>
</gene>
<keyword evidence="13 14" id="KW-0472">Membrane</keyword>
<comment type="pathway">
    <text evidence="4">Carbohydrate metabolism; tricarboxylic acid cycle.</text>
</comment>
<keyword evidence="6" id="KW-0816">Tricarboxylic acid cycle</keyword>
<comment type="cofactor">
    <cofactor evidence="1">
        <name>heme</name>
        <dbReference type="ChEBI" id="CHEBI:30413"/>
    </cofactor>
</comment>
<evidence type="ECO:0000256" key="11">
    <source>
        <dbReference type="ARBA" id="ARBA00022989"/>
    </source>
</evidence>
<proteinExistence type="predicted"/>
<dbReference type="EMBL" id="UOED01000066">
    <property type="protein sequence ID" value="VAV91315.1"/>
    <property type="molecule type" value="Genomic_DNA"/>
</dbReference>
<dbReference type="GO" id="GO:0046872">
    <property type="term" value="F:metal ion binding"/>
    <property type="evidence" value="ECO:0007669"/>
    <property type="project" value="UniProtKB-KW"/>
</dbReference>
<evidence type="ECO:0000256" key="1">
    <source>
        <dbReference type="ARBA" id="ARBA00001971"/>
    </source>
</evidence>
<dbReference type="Gene3D" id="1.20.1300.10">
    <property type="entry name" value="Fumarate reductase/succinate dehydrogenase, transmembrane subunit"/>
    <property type="match status" value="1"/>
</dbReference>
<comment type="function">
    <text evidence="2">Membrane-anchoring subunit of succinate dehydrogenase (SDH).</text>
</comment>
<keyword evidence="11 14" id="KW-1133">Transmembrane helix</keyword>
<evidence type="ECO:0000256" key="12">
    <source>
        <dbReference type="ARBA" id="ARBA00023004"/>
    </source>
</evidence>
<accession>A0A3B0S7Y7</accession>
<keyword evidence="7" id="KW-0349">Heme</keyword>
<dbReference type="NCBIfam" id="TIGR02968">
    <property type="entry name" value="succ_dehyd_anc"/>
    <property type="match status" value="1"/>
</dbReference>
<dbReference type="Pfam" id="PF01127">
    <property type="entry name" value="Sdh_cyt"/>
    <property type="match status" value="1"/>
</dbReference>
<keyword evidence="5" id="KW-0813">Transport</keyword>
<dbReference type="GO" id="GO:0006099">
    <property type="term" value="P:tricarboxylic acid cycle"/>
    <property type="evidence" value="ECO:0007669"/>
    <property type="project" value="UniProtKB-UniPathway"/>
</dbReference>
<evidence type="ECO:0000256" key="14">
    <source>
        <dbReference type="SAM" id="Phobius"/>
    </source>
</evidence>
<feature type="transmembrane region" description="Helical" evidence="14">
    <location>
        <begin position="99"/>
        <end position="120"/>
    </location>
</feature>
<dbReference type="InterPro" id="IPR000701">
    <property type="entry name" value="SuccDH_FuR_B_TM-su"/>
</dbReference>